<dbReference type="OrthoDB" id="1706657at2759"/>
<evidence type="ECO:0000256" key="8">
    <source>
        <dbReference type="ARBA" id="ARBA00022741"/>
    </source>
</evidence>
<evidence type="ECO:0000256" key="14">
    <source>
        <dbReference type="ARBA" id="ARBA00048359"/>
    </source>
</evidence>
<evidence type="ECO:0000256" key="16">
    <source>
        <dbReference type="ARBA" id="ARBA00069879"/>
    </source>
</evidence>
<dbReference type="Gene3D" id="1.10.730.10">
    <property type="entry name" value="Isoleucyl-tRNA Synthetase, Domain 1"/>
    <property type="match status" value="1"/>
</dbReference>
<evidence type="ECO:0000256" key="17">
    <source>
        <dbReference type="RuleBase" id="RU363035"/>
    </source>
</evidence>
<dbReference type="InterPro" id="IPR057033">
    <property type="entry name" value="Ubiquitin_IARS1"/>
</dbReference>
<dbReference type="GO" id="GO:0000049">
    <property type="term" value="F:tRNA binding"/>
    <property type="evidence" value="ECO:0007669"/>
    <property type="project" value="InterPro"/>
</dbReference>
<reference evidence="21" key="2">
    <citation type="submission" date="2020-11" db="EMBL/GenBank/DDBJ databases">
        <authorList>
            <person name="McCartney M.A."/>
            <person name="Auch B."/>
            <person name="Kono T."/>
            <person name="Mallez S."/>
            <person name="Becker A."/>
            <person name="Gohl D.M."/>
            <person name="Silverstein K.A.T."/>
            <person name="Koren S."/>
            <person name="Bechman K.B."/>
            <person name="Herman A."/>
            <person name="Abrahante J.E."/>
            <person name="Garbe J."/>
        </authorList>
    </citation>
    <scope>NUCLEOTIDE SEQUENCE</scope>
    <source>
        <strain evidence="21">Duluth1</strain>
        <tissue evidence="21">Whole animal</tissue>
    </source>
</reference>
<dbReference type="FunFam" id="3.40.50.620:FF:000050">
    <property type="entry name" value="Isoleucyl-tRNA synthetase,cytoplasmic"/>
    <property type="match status" value="1"/>
</dbReference>
<comment type="function">
    <text evidence="1">Catalyzes the specific attachment of an amino acid to its cognate tRNA in a 2 step reaction: the amino acid (AA) is first activated by ATP to form AA-AMP and then transferred to the acceptor end of the tRNA.</text>
</comment>
<evidence type="ECO:0000313" key="21">
    <source>
        <dbReference type="EMBL" id="KAH3881227.1"/>
    </source>
</evidence>
<keyword evidence="12 17" id="KW-0030">Aminoacyl-tRNA synthetase</keyword>
<dbReference type="SUPFAM" id="SSF50677">
    <property type="entry name" value="ValRS/IleRS/LeuRS editing domain"/>
    <property type="match status" value="1"/>
</dbReference>
<dbReference type="GO" id="GO:0005524">
    <property type="term" value="F:ATP binding"/>
    <property type="evidence" value="ECO:0007669"/>
    <property type="project" value="UniProtKB-KW"/>
</dbReference>
<evidence type="ECO:0000256" key="1">
    <source>
        <dbReference type="ARBA" id="ARBA00003170"/>
    </source>
</evidence>
<comment type="catalytic activity">
    <reaction evidence="14">
        <text>tRNA(Ile) + L-isoleucine + ATP = L-isoleucyl-tRNA(Ile) + AMP + diphosphate</text>
        <dbReference type="Rhea" id="RHEA:11060"/>
        <dbReference type="Rhea" id="RHEA-COMP:9666"/>
        <dbReference type="Rhea" id="RHEA-COMP:9695"/>
        <dbReference type="ChEBI" id="CHEBI:30616"/>
        <dbReference type="ChEBI" id="CHEBI:33019"/>
        <dbReference type="ChEBI" id="CHEBI:58045"/>
        <dbReference type="ChEBI" id="CHEBI:78442"/>
        <dbReference type="ChEBI" id="CHEBI:78528"/>
        <dbReference type="ChEBI" id="CHEBI:456215"/>
        <dbReference type="EC" id="6.1.1.5"/>
    </reaction>
</comment>
<keyword evidence="9 17" id="KW-0067">ATP-binding</keyword>
<dbReference type="Gene3D" id="3.40.50.620">
    <property type="entry name" value="HUPs"/>
    <property type="match status" value="2"/>
</dbReference>
<comment type="subcellular location">
    <subcellularLocation>
        <location evidence="2">Cytoplasm</location>
        <location evidence="2">Cytosol</location>
    </subcellularLocation>
</comment>
<proteinExistence type="inferred from homology"/>
<feature type="domain" description="Isoleucine--tRNA ligase cytoplasmic ubiquitin-like" evidence="20">
    <location>
        <begin position="1105"/>
        <end position="1192"/>
    </location>
</feature>
<keyword evidence="10 17" id="KW-0648">Protein biosynthesis</keyword>
<evidence type="ECO:0000256" key="3">
    <source>
        <dbReference type="ARBA" id="ARBA00005594"/>
    </source>
</evidence>
<feature type="domain" description="Methionyl/Valyl/Leucyl/Isoleucyl-tRNA synthetase anticodon-binding" evidence="19">
    <location>
        <begin position="704"/>
        <end position="860"/>
    </location>
</feature>
<dbReference type="GO" id="GO:0002161">
    <property type="term" value="F:aminoacyl-tRNA deacylase activity"/>
    <property type="evidence" value="ECO:0007669"/>
    <property type="project" value="InterPro"/>
</dbReference>
<evidence type="ECO:0000256" key="13">
    <source>
        <dbReference type="ARBA" id="ARBA00032665"/>
    </source>
</evidence>
<evidence type="ECO:0000256" key="15">
    <source>
        <dbReference type="ARBA" id="ARBA00063494"/>
    </source>
</evidence>
<dbReference type="InterPro" id="IPR033709">
    <property type="entry name" value="Anticodon_Ile_ABEc"/>
</dbReference>
<keyword evidence="8 17" id="KW-0547">Nucleotide-binding</keyword>
<dbReference type="PROSITE" id="PS00178">
    <property type="entry name" value="AA_TRNA_LIGASE_I"/>
    <property type="match status" value="1"/>
</dbReference>
<dbReference type="Pfam" id="PF19302">
    <property type="entry name" value="DUF5915"/>
    <property type="match status" value="1"/>
</dbReference>
<evidence type="ECO:0000256" key="10">
    <source>
        <dbReference type="ARBA" id="ARBA00022917"/>
    </source>
</evidence>
<accession>A0A9D4MP44</accession>
<organism evidence="21 22">
    <name type="scientific">Dreissena polymorpha</name>
    <name type="common">Zebra mussel</name>
    <name type="synonym">Mytilus polymorpha</name>
    <dbReference type="NCBI Taxonomy" id="45954"/>
    <lineage>
        <taxon>Eukaryota</taxon>
        <taxon>Metazoa</taxon>
        <taxon>Spiralia</taxon>
        <taxon>Lophotrochozoa</taxon>
        <taxon>Mollusca</taxon>
        <taxon>Bivalvia</taxon>
        <taxon>Autobranchia</taxon>
        <taxon>Heteroconchia</taxon>
        <taxon>Euheterodonta</taxon>
        <taxon>Imparidentia</taxon>
        <taxon>Neoheterodontei</taxon>
        <taxon>Myida</taxon>
        <taxon>Dreissenoidea</taxon>
        <taxon>Dreissenidae</taxon>
        <taxon>Dreissena</taxon>
    </lineage>
</organism>
<dbReference type="InterPro" id="IPR009080">
    <property type="entry name" value="tRNAsynth_Ia_anticodon-bd"/>
</dbReference>
<dbReference type="PANTHER" id="PTHR42780:SF1">
    <property type="entry name" value="ISOLEUCINE--TRNA LIGASE, CYTOPLASMIC"/>
    <property type="match status" value="1"/>
</dbReference>
<dbReference type="InterPro" id="IPR014729">
    <property type="entry name" value="Rossmann-like_a/b/a_fold"/>
</dbReference>
<evidence type="ECO:0000256" key="12">
    <source>
        <dbReference type="ARBA" id="ARBA00023146"/>
    </source>
</evidence>
<dbReference type="EMBL" id="JAIWYP010000001">
    <property type="protein sequence ID" value="KAH3881227.1"/>
    <property type="molecule type" value="Genomic_DNA"/>
</dbReference>
<keyword evidence="5" id="KW-0963">Cytoplasm</keyword>
<keyword evidence="22" id="KW-1185">Reference proteome</keyword>
<dbReference type="SUPFAM" id="SSF47323">
    <property type="entry name" value="Anticodon-binding domain of a subclass of class I aminoacyl-tRNA synthetases"/>
    <property type="match status" value="1"/>
</dbReference>
<dbReference type="HAMAP" id="MF_02003">
    <property type="entry name" value="Ile_tRNA_synth_type2"/>
    <property type="match status" value="1"/>
</dbReference>
<dbReference type="PANTHER" id="PTHR42780">
    <property type="entry name" value="SOLEUCYL-TRNA SYNTHETASE"/>
    <property type="match status" value="1"/>
</dbReference>
<dbReference type="FunFam" id="3.40.50.620:FF:000414">
    <property type="entry name" value="Isoleucine--tRNA ligase, cytoplasmic-like"/>
    <property type="match status" value="1"/>
</dbReference>
<sequence length="1290" mass="146786">MEQLIYHRIMAQPVPEKISFPGEEDNILKYWEQIDAFKTSMKLSKGKPRYTFYDGPPFATGLPHYGHILAGTIKDVMTRWAHQSGFHVERRFGWDCHGLPVEYEIDKTLGIKGPEDVAKMGIDKYNAECRKIVMRYSSEWKQVVTRLGRWIDFDNDYKTMYPWFMESIWWVFKELYNKGLVYRGFKVMPFSTACNTPLSNFESGQNYKDVVDPAVIISFPLDENPSVSLIGWTTTPWTLPSNLALCVNPDMDYVEVKDKATEKVYIMMEARLSALFKSEEEYTILARFKGQTLEGKTYQPLFNYFIHLKAKTGAFRVLCDRYVTSESGTGVVHQAPYFGEDDQRVCTKYGIITKDMEMVCPVDSTGKFTSPVKEFEGQHIKDADKEIMKKLKADGRLVHQSTLKHSYPFCWRSETPLIYKAVPSWFVRVEHAQEMLLANNAETYWVPAFVKEKRFANWLQEARDWAISRNRYWGTPLPLWVSDDYEEVVCVGSIEELMKLTGVTEVTDLHREHVDKLTIPSRQGKGVLRRVPEVFDCWFESGGMPYAQQHYPFKNKKEFDESFPADFIAEGIDQTRGWFYTLLVLSTLLFGKPPFKNLVCNGLVLAADGQKMSKRKKNYPDPMEVVNKYGADALRLYLCNSPAVRADSLKFKEEGVRDVLKDVFLPWYNAYRFLMQNAERLQREEGVSLQYRPEKLGTSENYMDRWILSFTQSLIKYVRTEMTAYRLYTVMPRLVKFVDQLTNWYVRMNRKRLKGDTGADDCLHALTSLFGVLYSMTKVMAPLIPYITELMFQNLRHLLDPAYVQGQDTRSVHFTMIPEPREELIDTTIEAAVSRMQSVIELGRLVRERNTLPLKYPLKEVVAIASDPATLSDIKALESYIVEELNVKSLTTSTDKEKYGARLHAEPDHRILGTKLKQDFKDVHKSIQSLTDKDLMAYQQSGEITVLGHRLEEGDLRLMYKFDSETGAKQYDAHADPQVLVLVDVTPDQTLLDEGVAREVINRIQKLRKQAGLAPSDDITLYYKASPDLVKVIQDFSEFIFSTIKQPLQPFPVPGKEKVLIQEDQKMKSSHLELAIVKRGSGSLESVTLPSVQVLAPAPVVAGTQPACRFVNVQLCRTQCHEGVSGSQQATVLLENPVGQFVLTPEALRDQVKAAFGVRGRKMELYVDANCSTPVSSTADVKTLASKVLYLSPSTGSVPACSSVTSPICHFANLEFTSAGKSAQGTLLLENPRGSTCTVAQLLTQVKAVVGQDDRQVKVFRKPGQKDQVTAESVKDILSLHAQTLYAVDQ</sequence>
<keyword evidence="11" id="KW-0007">Acetylation</keyword>
<evidence type="ECO:0000256" key="6">
    <source>
        <dbReference type="ARBA" id="ARBA00022553"/>
    </source>
</evidence>
<protein>
    <recommendedName>
        <fullName evidence="16">Isoleucine--tRNA ligase, cytoplasmic</fullName>
        <ecNumber evidence="4">6.1.1.5</ecNumber>
    </recommendedName>
    <alternativeName>
        <fullName evidence="13">Isoleucyl-tRNA synthetase</fullName>
    </alternativeName>
</protein>
<feature type="domain" description="Isoleucine--tRNA ligase cytoplasmic ubiquitin-like" evidence="20">
    <location>
        <begin position="1207"/>
        <end position="1287"/>
    </location>
</feature>
<evidence type="ECO:0000259" key="18">
    <source>
        <dbReference type="Pfam" id="PF00133"/>
    </source>
</evidence>
<name>A0A9D4MP44_DREPO</name>
<dbReference type="InterPro" id="IPR023586">
    <property type="entry name" value="Ile-tRNA-ligase_type2"/>
</dbReference>
<dbReference type="GO" id="GO:0005829">
    <property type="term" value="C:cytosol"/>
    <property type="evidence" value="ECO:0007669"/>
    <property type="project" value="UniProtKB-SubCell"/>
</dbReference>
<dbReference type="PRINTS" id="PR00984">
    <property type="entry name" value="TRNASYNTHILE"/>
</dbReference>
<dbReference type="CDD" id="cd00818">
    <property type="entry name" value="IleRS_core"/>
    <property type="match status" value="1"/>
</dbReference>
<dbReference type="EC" id="6.1.1.5" evidence="4"/>
<comment type="subunit">
    <text evidence="15">Part of a multisubunit complex that groups tRNA ligases for Arg (RARS1), Asp (DARS1), Gln (QARS1), Ile (IARS1), Leu (LARS1), Lys (KARS1), Met (MARS1) the bifunctional ligase for Glu and Pro (EPRS1) and the auxiliary subunits AIMP1/p43, AIMP2/p38 and EEF1E1/p18.</text>
</comment>
<dbReference type="InterPro" id="IPR013155">
    <property type="entry name" value="M/V/L/I-tRNA-synth_anticd-bd"/>
</dbReference>
<evidence type="ECO:0000259" key="20">
    <source>
        <dbReference type="Pfam" id="PF23567"/>
    </source>
</evidence>
<dbReference type="NCBIfam" id="TIGR00392">
    <property type="entry name" value="ileS"/>
    <property type="match status" value="1"/>
</dbReference>
<dbReference type="InterPro" id="IPR002300">
    <property type="entry name" value="aa-tRNA-synth_Ia"/>
</dbReference>
<dbReference type="GO" id="GO:0017101">
    <property type="term" value="C:aminoacyl-tRNA synthetase multienzyme complex"/>
    <property type="evidence" value="ECO:0007669"/>
    <property type="project" value="UniProtKB-ARBA"/>
</dbReference>
<dbReference type="FunFam" id="1.10.730.10:FF:000004">
    <property type="entry name" value="Isoleucyl-tRNA synthetase, cytoplasmic"/>
    <property type="match status" value="1"/>
</dbReference>
<evidence type="ECO:0000256" key="5">
    <source>
        <dbReference type="ARBA" id="ARBA00022490"/>
    </source>
</evidence>
<evidence type="ECO:0000256" key="11">
    <source>
        <dbReference type="ARBA" id="ARBA00022990"/>
    </source>
</evidence>
<dbReference type="CDD" id="cd07961">
    <property type="entry name" value="Anticodon_Ia_Ile_ABEc"/>
    <property type="match status" value="1"/>
</dbReference>
<comment type="caution">
    <text evidence="21">The sequence shown here is derived from an EMBL/GenBank/DDBJ whole genome shotgun (WGS) entry which is preliminary data.</text>
</comment>
<reference evidence="21" key="1">
    <citation type="journal article" date="2019" name="bioRxiv">
        <title>The Genome of the Zebra Mussel, Dreissena polymorpha: A Resource for Invasive Species Research.</title>
        <authorList>
            <person name="McCartney M.A."/>
            <person name="Auch B."/>
            <person name="Kono T."/>
            <person name="Mallez S."/>
            <person name="Zhang Y."/>
            <person name="Obille A."/>
            <person name="Becker A."/>
            <person name="Abrahante J.E."/>
            <person name="Garbe J."/>
            <person name="Badalamenti J.P."/>
            <person name="Herman A."/>
            <person name="Mangelson H."/>
            <person name="Liachko I."/>
            <person name="Sullivan S."/>
            <person name="Sone E.D."/>
            <person name="Koren S."/>
            <person name="Silverstein K.A.T."/>
            <person name="Beckman K.B."/>
            <person name="Gohl D.M."/>
        </authorList>
    </citation>
    <scope>NUCLEOTIDE SEQUENCE</scope>
    <source>
        <strain evidence="21">Duluth1</strain>
        <tissue evidence="21">Whole animal</tissue>
    </source>
</reference>
<evidence type="ECO:0000256" key="2">
    <source>
        <dbReference type="ARBA" id="ARBA00004514"/>
    </source>
</evidence>
<dbReference type="InterPro" id="IPR001412">
    <property type="entry name" value="aa-tRNA-synth_I_CS"/>
</dbReference>
<gene>
    <name evidence="21" type="ORF">DPMN_005150</name>
</gene>
<evidence type="ECO:0000313" key="22">
    <source>
        <dbReference type="Proteomes" id="UP000828390"/>
    </source>
</evidence>
<dbReference type="Pfam" id="PF23567">
    <property type="entry name" value="Ubiquitin_IARS1"/>
    <property type="match status" value="2"/>
</dbReference>
<keyword evidence="6" id="KW-0597">Phosphoprotein</keyword>
<evidence type="ECO:0000256" key="4">
    <source>
        <dbReference type="ARBA" id="ARBA00013165"/>
    </source>
</evidence>
<evidence type="ECO:0000259" key="19">
    <source>
        <dbReference type="Pfam" id="PF08264"/>
    </source>
</evidence>
<dbReference type="Pfam" id="PF00133">
    <property type="entry name" value="tRNA-synt_1"/>
    <property type="match status" value="1"/>
</dbReference>
<comment type="similarity">
    <text evidence="3 17">Belongs to the class-I aminoacyl-tRNA synthetase family.</text>
</comment>
<dbReference type="GO" id="GO:0004822">
    <property type="term" value="F:isoleucine-tRNA ligase activity"/>
    <property type="evidence" value="ECO:0007669"/>
    <property type="project" value="UniProtKB-EC"/>
</dbReference>
<evidence type="ECO:0000256" key="7">
    <source>
        <dbReference type="ARBA" id="ARBA00022598"/>
    </source>
</evidence>
<dbReference type="InterPro" id="IPR009008">
    <property type="entry name" value="Val/Leu/Ile-tRNA-synth_edit"/>
</dbReference>
<dbReference type="Proteomes" id="UP000828390">
    <property type="component" value="Unassembled WGS sequence"/>
</dbReference>
<keyword evidence="7 17" id="KW-0436">Ligase</keyword>
<dbReference type="Pfam" id="PF08264">
    <property type="entry name" value="Anticodon_1"/>
    <property type="match status" value="1"/>
</dbReference>
<feature type="domain" description="Aminoacyl-tRNA synthetase class Ia" evidence="18">
    <location>
        <begin position="27"/>
        <end position="648"/>
    </location>
</feature>
<dbReference type="GO" id="GO:0006428">
    <property type="term" value="P:isoleucyl-tRNA aminoacylation"/>
    <property type="evidence" value="ECO:0007669"/>
    <property type="project" value="InterPro"/>
</dbReference>
<evidence type="ECO:0000256" key="9">
    <source>
        <dbReference type="ARBA" id="ARBA00022840"/>
    </source>
</evidence>
<dbReference type="InterPro" id="IPR002301">
    <property type="entry name" value="Ile-tRNA-ligase"/>
</dbReference>
<dbReference type="SUPFAM" id="SSF52374">
    <property type="entry name" value="Nucleotidylyl transferase"/>
    <property type="match status" value="1"/>
</dbReference>